<keyword evidence="2" id="KW-0813">Transport</keyword>
<dbReference type="GO" id="GO:0016887">
    <property type="term" value="F:ATP hydrolysis activity"/>
    <property type="evidence" value="ECO:0007669"/>
    <property type="project" value="InterPro"/>
</dbReference>
<evidence type="ECO:0000256" key="4">
    <source>
        <dbReference type="ARBA" id="ARBA00022840"/>
    </source>
</evidence>
<keyword evidence="3" id="KW-0547">Nucleotide-binding</keyword>
<dbReference type="InterPro" id="IPR027417">
    <property type="entry name" value="P-loop_NTPase"/>
</dbReference>
<dbReference type="SMART" id="SM00382">
    <property type="entry name" value="AAA"/>
    <property type="match status" value="1"/>
</dbReference>
<dbReference type="Pfam" id="PF00005">
    <property type="entry name" value="ABC_tran"/>
    <property type="match status" value="1"/>
</dbReference>
<dbReference type="InterPro" id="IPR017871">
    <property type="entry name" value="ABC_transporter-like_CS"/>
</dbReference>
<organism evidence="6 7">
    <name type="scientific">Gammaproteobacteria bacterium LSUCC0057</name>
    <dbReference type="NCBI Taxonomy" id="2559237"/>
    <lineage>
        <taxon>Bacteria</taxon>
        <taxon>Pseudomonadati</taxon>
        <taxon>Pseudomonadota</taxon>
        <taxon>Gammaproteobacteria</taxon>
        <taxon>Cellvibrionales</taxon>
        <taxon>Porticoccaceae</taxon>
        <taxon>SAR92 clade</taxon>
    </lineage>
</organism>
<accession>A0A4Y8UM68</accession>
<keyword evidence="4 6" id="KW-0067">ATP-binding</keyword>
<evidence type="ECO:0000313" key="6">
    <source>
        <dbReference type="EMBL" id="TFH69361.1"/>
    </source>
</evidence>
<dbReference type="GO" id="GO:0055085">
    <property type="term" value="P:transmembrane transport"/>
    <property type="evidence" value="ECO:0007669"/>
    <property type="project" value="UniProtKB-ARBA"/>
</dbReference>
<dbReference type="GO" id="GO:0005524">
    <property type="term" value="F:ATP binding"/>
    <property type="evidence" value="ECO:0007669"/>
    <property type="project" value="UniProtKB-KW"/>
</dbReference>
<dbReference type="Proteomes" id="UP000298133">
    <property type="component" value="Unassembled WGS sequence"/>
</dbReference>
<dbReference type="Pfam" id="PF08352">
    <property type="entry name" value="oligo_HPY"/>
    <property type="match status" value="1"/>
</dbReference>
<dbReference type="PANTHER" id="PTHR43776">
    <property type="entry name" value="TRANSPORT ATP-BINDING PROTEIN"/>
    <property type="match status" value="1"/>
</dbReference>
<feature type="domain" description="ABC transporter" evidence="5">
    <location>
        <begin position="4"/>
        <end position="249"/>
    </location>
</feature>
<keyword evidence="7" id="KW-1185">Reference proteome</keyword>
<sequence>MAAAHQLSVGFALPGGQRLTAVNNINLEIRRGETLALVGESGCGKSTLGRTLALLQAPTTGTITVGGQSIAAGSRLPQAARRALYENVQMIFQDPVAALNPRQTVGAIVGEPLELFCRGSRAERQQQVVALLEAVGLGHDDLVRYPHQFSGGQRQRIAIARALALQPQLIVADEPVSALDISVQSQILNLFNELKQQHQLTYLFISHDMAVVKTMADRVAVMYLGEIVELGSREQIFAQPAHPYTAALLASVPDISSRKGKFGRILSGDPPSPAQPPTGCAFHPRCGYASERCRSERPQQQLLAGDHRVACHHPLRQADREQPL</sequence>
<dbReference type="AlphaFoldDB" id="A0A4Y8UM68"/>
<dbReference type="NCBIfam" id="TIGR01727">
    <property type="entry name" value="oligo_HPY"/>
    <property type="match status" value="1"/>
</dbReference>
<dbReference type="InterPro" id="IPR013563">
    <property type="entry name" value="Oligopep_ABC_C"/>
</dbReference>
<dbReference type="PANTHER" id="PTHR43776:SF7">
    <property type="entry name" value="D,D-DIPEPTIDE TRANSPORT ATP-BINDING PROTEIN DDPF-RELATED"/>
    <property type="match status" value="1"/>
</dbReference>
<dbReference type="GO" id="GO:0015833">
    <property type="term" value="P:peptide transport"/>
    <property type="evidence" value="ECO:0007669"/>
    <property type="project" value="InterPro"/>
</dbReference>
<dbReference type="OrthoDB" id="9784450at2"/>
<name>A0A4Y8UM68_9GAMM</name>
<dbReference type="InterPro" id="IPR003439">
    <property type="entry name" value="ABC_transporter-like_ATP-bd"/>
</dbReference>
<dbReference type="Gene3D" id="3.40.50.300">
    <property type="entry name" value="P-loop containing nucleotide triphosphate hydrolases"/>
    <property type="match status" value="1"/>
</dbReference>
<protein>
    <submittedName>
        <fullName evidence="6">ATP-binding cassette domain-containing protein</fullName>
    </submittedName>
</protein>
<evidence type="ECO:0000313" key="7">
    <source>
        <dbReference type="Proteomes" id="UP000298133"/>
    </source>
</evidence>
<proteinExistence type="inferred from homology"/>
<evidence type="ECO:0000256" key="1">
    <source>
        <dbReference type="ARBA" id="ARBA00005417"/>
    </source>
</evidence>
<dbReference type="InterPro" id="IPR050319">
    <property type="entry name" value="ABC_transp_ATP-bind"/>
</dbReference>
<dbReference type="PROSITE" id="PS50893">
    <property type="entry name" value="ABC_TRANSPORTER_2"/>
    <property type="match status" value="1"/>
</dbReference>
<dbReference type="PROSITE" id="PS00211">
    <property type="entry name" value="ABC_TRANSPORTER_1"/>
    <property type="match status" value="1"/>
</dbReference>
<dbReference type="SUPFAM" id="SSF52540">
    <property type="entry name" value="P-loop containing nucleoside triphosphate hydrolases"/>
    <property type="match status" value="1"/>
</dbReference>
<dbReference type="FunFam" id="3.40.50.300:FF:000016">
    <property type="entry name" value="Oligopeptide ABC transporter ATP-binding component"/>
    <property type="match status" value="1"/>
</dbReference>
<comment type="caution">
    <text evidence="6">The sequence shown here is derived from an EMBL/GenBank/DDBJ whole genome shotgun (WGS) entry which is preliminary data.</text>
</comment>
<comment type="similarity">
    <text evidence="1">Belongs to the ABC transporter superfamily.</text>
</comment>
<evidence type="ECO:0000256" key="3">
    <source>
        <dbReference type="ARBA" id="ARBA00022741"/>
    </source>
</evidence>
<dbReference type="InterPro" id="IPR003593">
    <property type="entry name" value="AAA+_ATPase"/>
</dbReference>
<evidence type="ECO:0000256" key="2">
    <source>
        <dbReference type="ARBA" id="ARBA00022448"/>
    </source>
</evidence>
<dbReference type="CDD" id="cd03257">
    <property type="entry name" value="ABC_NikE_OppD_transporters"/>
    <property type="match status" value="1"/>
</dbReference>
<evidence type="ECO:0000259" key="5">
    <source>
        <dbReference type="PROSITE" id="PS50893"/>
    </source>
</evidence>
<dbReference type="EMBL" id="SPIA01000001">
    <property type="protein sequence ID" value="TFH69361.1"/>
    <property type="molecule type" value="Genomic_DNA"/>
</dbReference>
<reference evidence="6 7" key="1">
    <citation type="submission" date="2019-03" db="EMBL/GenBank/DDBJ databases">
        <title>Draft genome of Gammaproteobacteria bacterium LSUCC0057, a member of the SAR92 clade.</title>
        <authorList>
            <person name="Lanclos V.C."/>
            <person name="Doiron C."/>
            <person name="Henson M.W."/>
            <person name="Thrash J.C."/>
        </authorList>
    </citation>
    <scope>NUCLEOTIDE SEQUENCE [LARGE SCALE GENOMIC DNA]</scope>
    <source>
        <strain evidence="6 7">LSUCC0057</strain>
    </source>
</reference>
<gene>
    <name evidence="6" type="ORF">E3W66_03930</name>
</gene>